<evidence type="ECO:0008006" key="3">
    <source>
        <dbReference type="Google" id="ProtNLM"/>
    </source>
</evidence>
<dbReference type="Proteomes" id="UP000318017">
    <property type="component" value="Chromosome"/>
</dbReference>
<gene>
    <name evidence="1" type="ORF">Q31a_50430</name>
</gene>
<dbReference type="OrthoDB" id="9812878at2"/>
<proteinExistence type="predicted"/>
<dbReference type="KEGG" id="ahel:Q31a_50430"/>
<protein>
    <recommendedName>
        <fullName evidence="3">NPCBM/NEW2 domain protein</fullName>
    </recommendedName>
</protein>
<sequence>MVAFTLYLLVACWGFIGDSTTVVIESEDQTTFNAVLLSLDSQGLHLQQDSNARTLQLDEVASIQFSDPLPETASPATRWVELLDGTVIAANAVTSDGEELAVELPGIEKAEGELPVGPTVRFPTKLVRTLRFQELSAAQLPPWQQLTNVQRSLDGLILLRPEEKLDAIEGLVSEITSAGVQFEFSGQKIVVPFDKLAGVKFFSNQQAQQRKVTASVHDLAGNAWAVTGLSVQPTAHELQLELLGGGEVKLPLAYLSSIVPQINSSLYLAELQNSQRTVADSRPFKIAIPGADLLLGPQAMEFQLDDSRVAIPSIQFFGASTLTYRVPDGYSRLAGAARLTPHGDRATPCDAQLFVENKLVWETKLKRIGVVEPFEIAVQPGQRLKLVVESASAAPLGNSVVWEGIRLLQ</sequence>
<reference evidence="1 2" key="1">
    <citation type="submission" date="2019-02" db="EMBL/GenBank/DDBJ databases">
        <title>Deep-cultivation of Planctomycetes and their phenomic and genomic characterization uncovers novel biology.</title>
        <authorList>
            <person name="Wiegand S."/>
            <person name="Jogler M."/>
            <person name="Boedeker C."/>
            <person name="Pinto D."/>
            <person name="Vollmers J."/>
            <person name="Rivas-Marin E."/>
            <person name="Kohn T."/>
            <person name="Peeters S.H."/>
            <person name="Heuer A."/>
            <person name="Rast P."/>
            <person name="Oberbeckmann S."/>
            <person name="Bunk B."/>
            <person name="Jeske O."/>
            <person name="Meyerdierks A."/>
            <person name="Storesund J.E."/>
            <person name="Kallscheuer N."/>
            <person name="Luecker S."/>
            <person name="Lage O.M."/>
            <person name="Pohl T."/>
            <person name="Merkel B.J."/>
            <person name="Hornburger P."/>
            <person name="Mueller R.-W."/>
            <person name="Bruemmer F."/>
            <person name="Labrenz M."/>
            <person name="Spormann A.M."/>
            <person name="Op den Camp H."/>
            <person name="Overmann J."/>
            <person name="Amann R."/>
            <person name="Jetten M.S.M."/>
            <person name="Mascher T."/>
            <person name="Medema M.H."/>
            <person name="Devos D.P."/>
            <person name="Kaster A.-K."/>
            <person name="Ovreas L."/>
            <person name="Rohde M."/>
            <person name="Galperin M.Y."/>
            <person name="Jogler C."/>
        </authorList>
    </citation>
    <scope>NUCLEOTIDE SEQUENCE [LARGE SCALE GENOMIC DNA]</scope>
    <source>
        <strain evidence="1 2">Q31a</strain>
    </source>
</reference>
<dbReference type="EMBL" id="CP036298">
    <property type="protein sequence ID" value="QDV26666.1"/>
    <property type="molecule type" value="Genomic_DNA"/>
</dbReference>
<evidence type="ECO:0000313" key="2">
    <source>
        <dbReference type="Proteomes" id="UP000318017"/>
    </source>
</evidence>
<evidence type="ECO:0000313" key="1">
    <source>
        <dbReference type="EMBL" id="QDV26666.1"/>
    </source>
</evidence>
<dbReference type="RefSeq" id="WP_145082927.1">
    <property type="nucleotide sequence ID" value="NZ_CP036298.1"/>
</dbReference>
<accession>A0A518GDI4</accession>
<organism evidence="1 2">
    <name type="scientific">Aureliella helgolandensis</name>
    <dbReference type="NCBI Taxonomy" id="2527968"/>
    <lineage>
        <taxon>Bacteria</taxon>
        <taxon>Pseudomonadati</taxon>
        <taxon>Planctomycetota</taxon>
        <taxon>Planctomycetia</taxon>
        <taxon>Pirellulales</taxon>
        <taxon>Pirellulaceae</taxon>
        <taxon>Aureliella</taxon>
    </lineage>
</organism>
<keyword evidence="2" id="KW-1185">Reference proteome</keyword>
<name>A0A518GDI4_9BACT</name>
<dbReference type="AlphaFoldDB" id="A0A518GDI4"/>